<dbReference type="GO" id="GO:0070402">
    <property type="term" value="F:NADPH binding"/>
    <property type="evidence" value="ECO:0007669"/>
    <property type="project" value="TreeGrafter"/>
</dbReference>
<dbReference type="EMBL" id="QEAO01000020">
    <property type="protein sequence ID" value="TPX33531.1"/>
    <property type="molecule type" value="Genomic_DNA"/>
</dbReference>
<dbReference type="PROSITE" id="PS50945">
    <property type="entry name" value="I_LWEQ"/>
    <property type="match status" value="1"/>
</dbReference>
<dbReference type="GeneID" id="42004854"/>
<dbReference type="InterPro" id="IPR013154">
    <property type="entry name" value="ADH-like_N"/>
</dbReference>
<dbReference type="SUPFAM" id="SSF50129">
    <property type="entry name" value="GroES-like"/>
    <property type="match status" value="1"/>
</dbReference>
<dbReference type="InterPro" id="IPR020843">
    <property type="entry name" value="ER"/>
</dbReference>
<keyword evidence="4" id="KW-0560">Oxidoreductase</keyword>
<dbReference type="SMART" id="SM00307">
    <property type="entry name" value="ILWEQ"/>
    <property type="match status" value="1"/>
</dbReference>
<dbReference type="Gene3D" id="1.20.1410.10">
    <property type="entry name" value="I/LWEQ domain"/>
    <property type="match status" value="1"/>
</dbReference>
<comment type="caution">
    <text evidence="9">The sequence shown here is derived from an EMBL/GenBank/DDBJ whole genome shotgun (WGS) entry which is preliminary data.</text>
</comment>
<dbReference type="InterPro" id="IPR047618">
    <property type="entry name" value="QOR-like"/>
</dbReference>
<evidence type="ECO:0000256" key="4">
    <source>
        <dbReference type="ARBA" id="ARBA00023002"/>
    </source>
</evidence>
<dbReference type="Pfam" id="PF00107">
    <property type="entry name" value="ADH_zinc_N"/>
    <property type="match status" value="1"/>
</dbReference>
<dbReference type="CDD" id="cd05286">
    <property type="entry name" value="QOR2"/>
    <property type="match status" value="1"/>
</dbReference>
<keyword evidence="2" id="KW-0963">Cytoplasm</keyword>
<dbReference type="InterPro" id="IPR036291">
    <property type="entry name" value="NAD(P)-bd_dom_sf"/>
</dbReference>
<dbReference type="GO" id="GO:0005829">
    <property type="term" value="C:cytosol"/>
    <property type="evidence" value="ECO:0007669"/>
    <property type="project" value="TreeGrafter"/>
</dbReference>
<feature type="coiled-coil region" evidence="7">
    <location>
        <begin position="422"/>
        <end position="665"/>
    </location>
</feature>
<dbReference type="PANTHER" id="PTHR48106:SF13">
    <property type="entry name" value="QUINONE OXIDOREDUCTASE-RELATED"/>
    <property type="match status" value="1"/>
</dbReference>
<dbReference type="Gene3D" id="3.90.180.10">
    <property type="entry name" value="Medium-chain alcohol dehydrogenases, catalytic domain"/>
    <property type="match status" value="1"/>
</dbReference>
<dbReference type="InterPro" id="IPR035964">
    <property type="entry name" value="I/LWEQ_dom_sf"/>
</dbReference>
<dbReference type="Gene3D" id="3.40.50.720">
    <property type="entry name" value="NAD(P)-binding Rossmann-like Domain"/>
    <property type="match status" value="1"/>
</dbReference>
<dbReference type="InterPro" id="IPR002558">
    <property type="entry name" value="ILWEQ_dom"/>
</dbReference>
<evidence type="ECO:0000259" key="8">
    <source>
        <dbReference type="PROSITE" id="PS50945"/>
    </source>
</evidence>
<evidence type="ECO:0000256" key="6">
    <source>
        <dbReference type="ARBA" id="ARBA00070796"/>
    </source>
</evidence>
<organism evidence="9 10">
    <name type="scientific">Synchytrium microbalum</name>
    <dbReference type="NCBI Taxonomy" id="1806994"/>
    <lineage>
        <taxon>Eukaryota</taxon>
        <taxon>Fungi</taxon>
        <taxon>Fungi incertae sedis</taxon>
        <taxon>Chytridiomycota</taxon>
        <taxon>Chytridiomycota incertae sedis</taxon>
        <taxon>Chytridiomycetes</taxon>
        <taxon>Synchytriales</taxon>
        <taxon>Synchytriaceae</taxon>
        <taxon>Synchytrium</taxon>
    </lineage>
</organism>
<evidence type="ECO:0000256" key="5">
    <source>
        <dbReference type="ARBA" id="ARBA00043088"/>
    </source>
</evidence>
<evidence type="ECO:0000313" key="10">
    <source>
        <dbReference type="Proteomes" id="UP000319731"/>
    </source>
</evidence>
<evidence type="ECO:0000313" key="9">
    <source>
        <dbReference type="EMBL" id="TPX33531.1"/>
    </source>
</evidence>
<keyword evidence="10" id="KW-1185">Reference proteome</keyword>
<dbReference type="SMART" id="SM00829">
    <property type="entry name" value="PKS_ER"/>
    <property type="match status" value="1"/>
</dbReference>
<protein>
    <recommendedName>
        <fullName evidence="6">Probable quinone oxidoreductase</fullName>
    </recommendedName>
    <alternativeName>
        <fullName evidence="5">NADPH:quinone reductase</fullName>
    </alternativeName>
</protein>
<proteinExistence type="predicted"/>
<evidence type="ECO:0000256" key="7">
    <source>
        <dbReference type="SAM" id="Coils"/>
    </source>
</evidence>
<dbReference type="SUPFAM" id="SSF51735">
    <property type="entry name" value="NAD(P)-binding Rossmann-fold domains"/>
    <property type="match status" value="1"/>
</dbReference>
<dbReference type="OrthoDB" id="2158464at2759"/>
<dbReference type="STRING" id="1806994.A0A507C284"/>
<dbReference type="InterPro" id="IPR013149">
    <property type="entry name" value="ADH-like_C"/>
</dbReference>
<reference evidence="9 10" key="1">
    <citation type="journal article" date="2019" name="Sci. Rep.">
        <title>Comparative genomics of chytrid fungi reveal insights into the obligate biotrophic and pathogenic lifestyle of Synchytrium endobioticum.</title>
        <authorList>
            <person name="van de Vossenberg B.T.L.H."/>
            <person name="Warris S."/>
            <person name="Nguyen H.D.T."/>
            <person name="van Gent-Pelzer M.P.E."/>
            <person name="Joly D.L."/>
            <person name="van de Geest H.C."/>
            <person name="Bonants P.J.M."/>
            <person name="Smith D.S."/>
            <person name="Levesque C.A."/>
            <person name="van der Lee T.A.J."/>
        </authorList>
    </citation>
    <scope>NUCLEOTIDE SEQUENCE [LARGE SCALE GENOMIC DNA]</scope>
    <source>
        <strain evidence="9 10">JEL517</strain>
    </source>
</reference>
<accession>A0A507C284</accession>
<gene>
    <name evidence="9" type="ORF">SmJEL517_g03629</name>
</gene>
<comment type="subcellular location">
    <subcellularLocation>
        <location evidence="1">Cytoplasm</location>
    </subcellularLocation>
</comment>
<evidence type="ECO:0000256" key="3">
    <source>
        <dbReference type="ARBA" id="ARBA00022857"/>
    </source>
</evidence>
<dbReference type="SUPFAM" id="SSF109885">
    <property type="entry name" value="I/LWEQ domain"/>
    <property type="match status" value="1"/>
</dbReference>
<evidence type="ECO:0000256" key="2">
    <source>
        <dbReference type="ARBA" id="ARBA00022490"/>
    </source>
</evidence>
<evidence type="ECO:0000256" key="1">
    <source>
        <dbReference type="ARBA" id="ARBA00004496"/>
    </source>
</evidence>
<dbReference type="Proteomes" id="UP000319731">
    <property type="component" value="Unassembled WGS sequence"/>
</dbReference>
<dbReference type="AlphaFoldDB" id="A0A507C284"/>
<keyword evidence="3" id="KW-0521">NADP</keyword>
<keyword evidence="7" id="KW-0175">Coiled coil</keyword>
<dbReference type="GO" id="GO:0035925">
    <property type="term" value="F:mRNA 3'-UTR AU-rich region binding"/>
    <property type="evidence" value="ECO:0007669"/>
    <property type="project" value="TreeGrafter"/>
</dbReference>
<sequence>MKAIQYTAPGGVEVIKSVDLPDPLAKEGVNFIDTYQRTGLYTVPLPYIPGREASGTIEAVGQGVEGFKVGDRVVYMSGSAYAEKTLVPGHALVKLPDNVSFEDGVAAMLQGLTALTLVQLCHEVKPGQFVLVHAAAGGTGRIVVSMAKHYGAHVIGTTSTKAKAETAKAAGCHDVILYTEQDIVSEVMRITGGKGVHAVFDGVGKSTFDASLACCATLATLINFGNASGVVPPVTLSTLTAKSVRLMRPSVMSFTSDPVMYQSLSKQLFELLAQGVFTILIHKAYPLADAADAQSDLEGIVDVDGYYNPLISKSATRVNMYNQGYNQQQGYMDPNMMNGGQMSGALVPASMMAQQPGMNMGMGGVPGTQFAQQQQQYQMTAPGQLGFGDTTMGVSRSMGMGNVGQPQVVNQQIQSTRHTRIIIQGEDKSQQYQAEIDSLNAKLQSAQQQLTGSNAQLRQTQQEANVWKQKFMQLNTQLQNLQSQFSQMQAVAQANQQAALQLQQVAKQRDMFQMELQRTQQAYQQESTMLKQQIQNMQQQLQSAVNGKGQEMQQLMQQFQNERMQMQQALEARMREAQQLQQAFDESKGQKSQNDMLLESQEKEIQGLQSTLEEVTQQLIDAQNQLAEREATKAQVLDETLEGEMEKAARKVAEALARLEAVRGDGRKFKPVHAAILDIAIAIATAIGTLIRAATAAQDEVVKAGKGTGDPKAFYKQNHQWTEGLISAARAIATATDHLVITADGVVGGTRRMNELIVAGHEVSASTAQLVAASRVQATQYSKTQVRLEEAAKAVTDHTKRLVQAAEDAAGAELDNVADDFSKLSMQQFKVQEMNQQVAILDFENKLTKARKTLAEMRKAQYNREPDTRPDDEW</sequence>
<dbReference type="RefSeq" id="XP_031024506.1">
    <property type="nucleotide sequence ID" value="XM_031169557.1"/>
</dbReference>
<dbReference type="FunFam" id="3.40.50.720:FF:000053">
    <property type="entry name" value="Quinone oxidoreductase 1"/>
    <property type="match status" value="1"/>
</dbReference>
<dbReference type="Pfam" id="PF08240">
    <property type="entry name" value="ADH_N"/>
    <property type="match status" value="1"/>
</dbReference>
<name>A0A507C284_9FUNG</name>
<feature type="domain" description="I/LWEQ" evidence="8">
    <location>
        <begin position="622"/>
        <end position="865"/>
    </location>
</feature>
<dbReference type="GO" id="GO:0003779">
    <property type="term" value="F:actin binding"/>
    <property type="evidence" value="ECO:0007669"/>
    <property type="project" value="InterPro"/>
</dbReference>
<dbReference type="PANTHER" id="PTHR48106">
    <property type="entry name" value="QUINONE OXIDOREDUCTASE PIG3-RELATED"/>
    <property type="match status" value="1"/>
</dbReference>
<dbReference type="InterPro" id="IPR011032">
    <property type="entry name" value="GroES-like_sf"/>
</dbReference>
<dbReference type="Pfam" id="PF01608">
    <property type="entry name" value="I_LWEQ"/>
    <property type="match status" value="1"/>
</dbReference>
<dbReference type="GO" id="GO:0003960">
    <property type="term" value="F:quinone reductase (NADPH) activity"/>
    <property type="evidence" value="ECO:0007669"/>
    <property type="project" value="InterPro"/>
</dbReference>